<feature type="domain" description="Zinc finger ZPR1-type" evidence="8">
    <location>
        <begin position="36"/>
        <end position="192"/>
    </location>
</feature>
<dbReference type="InterPro" id="IPR004457">
    <property type="entry name" value="Znf_ZPR1"/>
</dbReference>
<protein>
    <recommendedName>
        <fullName evidence="6">Zinc finger protein ZPR1</fullName>
    </recommendedName>
</protein>
<proteinExistence type="inferred from homology"/>
<evidence type="ECO:0000256" key="5">
    <source>
        <dbReference type="ARBA" id="ARBA00022833"/>
    </source>
</evidence>
<dbReference type="SMART" id="SM00709">
    <property type="entry name" value="Zpr1"/>
    <property type="match status" value="2"/>
</dbReference>
<dbReference type="GO" id="GO:0005634">
    <property type="term" value="C:nucleus"/>
    <property type="evidence" value="ECO:0007669"/>
    <property type="project" value="TreeGrafter"/>
</dbReference>
<dbReference type="InterPro" id="IPR042452">
    <property type="entry name" value="ZPR1_Znf1/2"/>
</dbReference>
<dbReference type="Gene3D" id="2.20.25.420">
    <property type="entry name" value="ZPR1, zinc finger domain"/>
    <property type="match status" value="2"/>
</dbReference>
<feature type="region of interest" description="Disordered" evidence="7">
    <location>
        <begin position="225"/>
        <end position="250"/>
    </location>
</feature>
<dbReference type="NCBIfam" id="TIGR00310">
    <property type="entry name" value="ZPR1_znf"/>
    <property type="match status" value="2"/>
</dbReference>
<keyword evidence="2" id="KW-0479">Metal-binding</keyword>
<comment type="similarity">
    <text evidence="1">Belongs to the ZPR1 family.</text>
</comment>
<evidence type="ECO:0000313" key="10">
    <source>
        <dbReference type="Proteomes" id="UP001283361"/>
    </source>
</evidence>
<comment type="caution">
    <text evidence="9">The sequence shown here is derived from an EMBL/GenBank/DDBJ whole genome shotgun (WGS) entry which is preliminary data.</text>
</comment>
<reference evidence="9" key="1">
    <citation type="journal article" date="2023" name="G3 (Bethesda)">
        <title>A reference genome for the long-term kleptoplast-retaining sea slug Elysia crispata morphotype clarki.</title>
        <authorList>
            <person name="Eastman K.E."/>
            <person name="Pendleton A.L."/>
            <person name="Shaikh M.A."/>
            <person name="Suttiyut T."/>
            <person name="Ogas R."/>
            <person name="Tomko P."/>
            <person name="Gavelis G."/>
            <person name="Widhalm J.R."/>
            <person name="Wisecaver J.H."/>
        </authorList>
    </citation>
    <scope>NUCLEOTIDE SEQUENCE</scope>
    <source>
        <strain evidence="9">ECLA1</strain>
    </source>
</reference>
<evidence type="ECO:0000256" key="7">
    <source>
        <dbReference type="SAM" id="MobiDB-lite"/>
    </source>
</evidence>
<dbReference type="FunFam" id="2.60.120.1040:FF:000001">
    <property type="entry name" value="Zinc finger protein ZPR1"/>
    <property type="match status" value="1"/>
</dbReference>
<keyword evidence="4" id="KW-0863">Zinc-finger</keyword>
<evidence type="ECO:0000256" key="4">
    <source>
        <dbReference type="ARBA" id="ARBA00022771"/>
    </source>
</evidence>
<dbReference type="Pfam" id="PF22794">
    <property type="entry name" value="jr-ZPR1"/>
    <property type="match status" value="2"/>
</dbReference>
<keyword evidence="10" id="KW-1185">Reference proteome</keyword>
<dbReference type="Pfam" id="PF03367">
    <property type="entry name" value="Zn_ribbon_ZPR1"/>
    <property type="match status" value="2"/>
</dbReference>
<feature type="domain" description="Zinc finger ZPR1-type" evidence="8">
    <location>
        <begin position="260"/>
        <end position="420"/>
    </location>
</feature>
<dbReference type="Gene3D" id="2.60.120.1040">
    <property type="entry name" value="ZPR1, A/B domain"/>
    <property type="match status" value="2"/>
</dbReference>
<keyword evidence="3" id="KW-0677">Repeat</keyword>
<sequence>MDEEAVTVASSDTLSKPLFRDITADDYDPEITEIESLCMACEKQGITRLFLTKIPFFREVIVSSFSCDICGYKNAELLPGGRIQDRGVSYKLTVKEKSDINRQVVQTQYATIKIPLLEFEIPLGKAVLTTVEGIVDRAVEGLEQDQVLRRIQHPEVAEQIDNFVVKLKKLKDVETSWQMIVEDPSGNSFVENPRAPHRDHQLVVAHFSRTRAQDEAIGLREEISAGEAQDSGDVQSISHPVGQDDGEGFNTQNEVLTFQTNCPNCGSPCETNMKVVNIPFFKEVIIMATSCDKCGIRDNEVKSSGGMEPMGQVMTLEIKTPEDLARDVLKSETAAFRVPELDFDMEPGTLGGKFTTVEGLLQDVKNQLTNNPFFGGDSSQSDTNSKLKTFCQKLDDMSSGKTKGYHFVLDDPAGNSFIQSLCAPDPDPQLEVAHYERTWQHNEELGLNDMKTENYEEM</sequence>
<dbReference type="AlphaFoldDB" id="A0AAE0ZEB8"/>
<dbReference type="FunFam" id="2.20.25.420:FF:000001">
    <property type="entry name" value="Zinc finger protein ZPR1"/>
    <property type="match status" value="1"/>
</dbReference>
<dbReference type="GO" id="GO:0048731">
    <property type="term" value="P:system development"/>
    <property type="evidence" value="ECO:0007669"/>
    <property type="project" value="UniProtKB-ARBA"/>
</dbReference>
<keyword evidence="5" id="KW-0862">Zinc</keyword>
<dbReference type="GO" id="GO:0008270">
    <property type="term" value="F:zinc ion binding"/>
    <property type="evidence" value="ECO:0007669"/>
    <property type="project" value="UniProtKB-KW"/>
</dbReference>
<accession>A0AAE0ZEB8</accession>
<dbReference type="PANTHER" id="PTHR10876">
    <property type="entry name" value="ZINC FINGER PROTEIN ZPR1"/>
    <property type="match status" value="1"/>
</dbReference>
<evidence type="ECO:0000259" key="8">
    <source>
        <dbReference type="SMART" id="SM00709"/>
    </source>
</evidence>
<dbReference type="Proteomes" id="UP001283361">
    <property type="component" value="Unassembled WGS sequence"/>
</dbReference>
<dbReference type="PANTHER" id="PTHR10876:SF0">
    <property type="entry name" value="ZINC FINGER PROTEIN ZPR1"/>
    <property type="match status" value="1"/>
</dbReference>
<evidence type="ECO:0000256" key="2">
    <source>
        <dbReference type="ARBA" id="ARBA00022723"/>
    </source>
</evidence>
<dbReference type="FunFam" id="2.20.25.420:FF:000003">
    <property type="entry name" value="zinc finger protein ZPR1"/>
    <property type="match status" value="1"/>
</dbReference>
<organism evidence="9 10">
    <name type="scientific">Elysia crispata</name>
    <name type="common">lettuce slug</name>
    <dbReference type="NCBI Taxonomy" id="231223"/>
    <lineage>
        <taxon>Eukaryota</taxon>
        <taxon>Metazoa</taxon>
        <taxon>Spiralia</taxon>
        <taxon>Lophotrochozoa</taxon>
        <taxon>Mollusca</taxon>
        <taxon>Gastropoda</taxon>
        <taxon>Heterobranchia</taxon>
        <taxon>Euthyneura</taxon>
        <taxon>Panpulmonata</taxon>
        <taxon>Sacoglossa</taxon>
        <taxon>Placobranchoidea</taxon>
        <taxon>Plakobranchidae</taxon>
        <taxon>Elysia</taxon>
    </lineage>
</organism>
<dbReference type="InterPro" id="IPR056180">
    <property type="entry name" value="ZPR1_jr_dom"/>
</dbReference>
<evidence type="ECO:0000256" key="1">
    <source>
        <dbReference type="ARBA" id="ARBA00008354"/>
    </source>
</evidence>
<evidence type="ECO:0000256" key="6">
    <source>
        <dbReference type="ARBA" id="ARBA00074960"/>
    </source>
</evidence>
<gene>
    <name evidence="9" type="ORF">RRG08_044915</name>
</gene>
<name>A0AAE0ZEB8_9GAST</name>
<dbReference type="InterPro" id="IPR040141">
    <property type="entry name" value="ZPR1"/>
</dbReference>
<evidence type="ECO:0000256" key="3">
    <source>
        <dbReference type="ARBA" id="ARBA00022737"/>
    </source>
</evidence>
<dbReference type="EMBL" id="JAWDGP010004108">
    <property type="protein sequence ID" value="KAK3767782.1"/>
    <property type="molecule type" value="Genomic_DNA"/>
</dbReference>
<dbReference type="InterPro" id="IPR042451">
    <property type="entry name" value="ZPR1_A/B_dom"/>
</dbReference>
<evidence type="ECO:0000313" key="9">
    <source>
        <dbReference type="EMBL" id="KAK3767782.1"/>
    </source>
</evidence>